<evidence type="ECO:0000313" key="4">
    <source>
        <dbReference type="Proteomes" id="UP000186096"/>
    </source>
</evidence>
<evidence type="ECO:0000259" key="2">
    <source>
        <dbReference type="Pfam" id="PF09990"/>
    </source>
</evidence>
<keyword evidence="4" id="KW-1185">Reference proteome</keyword>
<sequence length="155" mass="16125">MFDQVLGLPAHALIVHAAVIFVPLLAALSIAYAALPRLRHKLDWALVATAVVALGAAFAAKESGEALEARMFQGRPSPAIEVHSGFADVLVPVTALLTVASLLMVWLTRARRAPEGGRSRAVALVVSAVAVILAVVVGYYVVRTGHTGATAVWGA</sequence>
<reference evidence="4" key="1">
    <citation type="submission" date="2017-01" db="EMBL/GenBank/DDBJ databases">
        <authorList>
            <person name="Varghese N."/>
            <person name="Submissions S."/>
        </authorList>
    </citation>
    <scope>NUCLEOTIDE SEQUENCE [LARGE SCALE GENOMIC DNA]</scope>
    <source>
        <strain evidence="4">ATCC 12950</strain>
    </source>
</reference>
<organism evidence="3 4">
    <name type="scientific">Microbispora rosea</name>
    <dbReference type="NCBI Taxonomy" id="58117"/>
    <lineage>
        <taxon>Bacteria</taxon>
        <taxon>Bacillati</taxon>
        <taxon>Actinomycetota</taxon>
        <taxon>Actinomycetes</taxon>
        <taxon>Streptosporangiales</taxon>
        <taxon>Streptosporangiaceae</taxon>
        <taxon>Microbispora</taxon>
    </lineage>
</organism>
<name>A0A1N6UGR1_9ACTN</name>
<dbReference type="GeneID" id="97494573"/>
<keyword evidence="1" id="KW-0472">Membrane</keyword>
<dbReference type="RefSeq" id="WP_030504946.1">
    <property type="nucleotide sequence ID" value="NZ_CP192071.1"/>
</dbReference>
<dbReference type="AlphaFoldDB" id="A0A1N6UGR1"/>
<feature type="transmembrane region" description="Helical" evidence="1">
    <location>
        <begin position="121"/>
        <end position="142"/>
    </location>
</feature>
<gene>
    <name evidence="3" type="ORF">SAMN05421833_10321</name>
</gene>
<dbReference type="Proteomes" id="UP000186096">
    <property type="component" value="Unassembled WGS sequence"/>
</dbReference>
<evidence type="ECO:0000313" key="3">
    <source>
        <dbReference type="EMBL" id="SIQ64651.1"/>
    </source>
</evidence>
<evidence type="ECO:0000256" key="1">
    <source>
        <dbReference type="SAM" id="Phobius"/>
    </source>
</evidence>
<dbReference type="STRING" id="58117.SAMN05421833_10321"/>
<keyword evidence="1" id="KW-0812">Transmembrane</keyword>
<feature type="transmembrane region" description="Helical" evidence="1">
    <location>
        <begin position="42"/>
        <end position="60"/>
    </location>
</feature>
<protein>
    <recommendedName>
        <fullName evidence="2">DUF2231 domain-containing protein</fullName>
    </recommendedName>
</protein>
<feature type="transmembrane region" description="Helical" evidence="1">
    <location>
        <begin position="89"/>
        <end position="109"/>
    </location>
</feature>
<dbReference type="InterPro" id="IPR019251">
    <property type="entry name" value="DUF2231_TM"/>
</dbReference>
<feature type="transmembrane region" description="Helical" evidence="1">
    <location>
        <begin position="12"/>
        <end position="35"/>
    </location>
</feature>
<dbReference type="Pfam" id="PF09990">
    <property type="entry name" value="DUF2231"/>
    <property type="match status" value="1"/>
</dbReference>
<accession>A0A1N6UGR1</accession>
<dbReference type="EMBL" id="FTNI01000003">
    <property type="protein sequence ID" value="SIQ64651.1"/>
    <property type="molecule type" value="Genomic_DNA"/>
</dbReference>
<keyword evidence="1" id="KW-1133">Transmembrane helix</keyword>
<proteinExistence type="predicted"/>
<feature type="domain" description="DUF2231" evidence="2">
    <location>
        <begin position="7"/>
        <end position="153"/>
    </location>
</feature>